<evidence type="ECO:0000256" key="3">
    <source>
        <dbReference type="ARBA" id="ARBA00022475"/>
    </source>
</evidence>
<dbReference type="NCBIfam" id="TIGR00427">
    <property type="entry name" value="NAAT family transporter"/>
    <property type="match status" value="1"/>
</dbReference>
<reference evidence="8 9" key="1">
    <citation type="submission" date="2019-09" db="EMBL/GenBank/DDBJ databases">
        <title>NBRP : Genome information of microbial organism related human and environment.</title>
        <authorList>
            <person name="Hattori M."/>
            <person name="Oshima K."/>
            <person name="Inaba H."/>
            <person name="Suda W."/>
            <person name="Sakamoto M."/>
            <person name="Iino T."/>
            <person name="Kitahara M."/>
            <person name="Oshida Y."/>
            <person name="Iida T."/>
            <person name="Kudo T."/>
            <person name="Itoh T."/>
            <person name="Ohkuma M."/>
        </authorList>
    </citation>
    <scope>NUCLEOTIDE SEQUENCE [LARGE SCALE GENOMIC DNA]</scope>
    <source>
        <strain evidence="8 9">Q-1</strain>
    </source>
</reference>
<feature type="transmembrane region" description="Helical" evidence="7">
    <location>
        <begin position="171"/>
        <end position="198"/>
    </location>
</feature>
<proteinExistence type="inferred from homology"/>
<evidence type="ECO:0000256" key="6">
    <source>
        <dbReference type="ARBA" id="ARBA00023136"/>
    </source>
</evidence>
<dbReference type="RefSeq" id="WP_042085249.1">
    <property type="nucleotide sequence ID" value="NZ_BKCN01000008.1"/>
</dbReference>
<keyword evidence="4 7" id="KW-0812">Transmembrane</keyword>
<feature type="transmembrane region" description="Helical" evidence="7">
    <location>
        <begin position="6"/>
        <end position="28"/>
    </location>
</feature>
<comment type="caution">
    <text evidence="8">The sequence shown here is derived from an EMBL/GenBank/DDBJ whole genome shotgun (WGS) entry which is preliminary data.</text>
</comment>
<dbReference type="EMBL" id="BKCN01000008">
    <property type="protein sequence ID" value="GER04119.1"/>
    <property type="molecule type" value="Genomic_DNA"/>
</dbReference>
<dbReference type="GO" id="GO:0005886">
    <property type="term" value="C:plasma membrane"/>
    <property type="evidence" value="ECO:0007669"/>
    <property type="project" value="UniProtKB-SubCell"/>
</dbReference>
<dbReference type="Pfam" id="PF01914">
    <property type="entry name" value="MarC"/>
    <property type="match status" value="1"/>
</dbReference>
<evidence type="ECO:0000256" key="5">
    <source>
        <dbReference type="ARBA" id="ARBA00022989"/>
    </source>
</evidence>
<dbReference type="PANTHER" id="PTHR33508:SF1">
    <property type="entry name" value="UPF0056 MEMBRANE PROTEIN YHCE"/>
    <property type="match status" value="1"/>
</dbReference>
<dbReference type="PANTHER" id="PTHR33508">
    <property type="entry name" value="UPF0056 MEMBRANE PROTEIN YHCE"/>
    <property type="match status" value="1"/>
</dbReference>
<comment type="subcellular location">
    <subcellularLocation>
        <location evidence="1 7">Cell membrane</location>
        <topology evidence="1 7">Multi-pass membrane protein</topology>
    </subcellularLocation>
</comment>
<keyword evidence="9" id="KW-1185">Reference proteome</keyword>
<evidence type="ECO:0000256" key="4">
    <source>
        <dbReference type="ARBA" id="ARBA00022692"/>
    </source>
</evidence>
<accession>A0A5A7NAQ2</accession>
<keyword evidence="5 7" id="KW-1133">Transmembrane helix</keyword>
<name>A0A5A7NAQ2_9PROT</name>
<evidence type="ECO:0000256" key="2">
    <source>
        <dbReference type="ARBA" id="ARBA00009784"/>
    </source>
</evidence>
<sequence>MLDLFISAFVTFFVVIDPIGIAPVFASLTRGSDARHKKLMAIKGTVIAVIILAFFAAVGEPFLTALGISLDALKVAGGIMLFLIALEMVFEKRTERREETAERTHQEHLEDISVFPIAIPLLAGPGAIASIILLMASHEGNLLAQGSILGALGLTLLLTLLAFLAASKLMAVLGATVSAVVSRVLGIILAAFATQFIMDGIRLFFAA</sequence>
<evidence type="ECO:0000313" key="8">
    <source>
        <dbReference type="EMBL" id="GER04119.1"/>
    </source>
</evidence>
<dbReference type="Proteomes" id="UP000324996">
    <property type="component" value="Unassembled WGS sequence"/>
</dbReference>
<feature type="transmembrane region" description="Helical" evidence="7">
    <location>
        <begin position="65"/>
        <end position="90"/>
    </location>
</feature>
<evidence type="ECO:0000313" key="9">
    <source>
        <dbReference type="Proteomes" id="UP000324996"/>
    </source>
</evidence>
<comment type="similarity">
    <text evidence="2 7">Belongs to the UPF0056 (MarC) family.</text>
</comment>
<keyword evidence="6 7" id="KW-0472">Membrane</keyword>
<feature type="transmembrane region" description="Helical" evidence="7">
    <location>
        <begin position="40"/>
        <end position="59"/>
    </location>
</feature>
<feature type="transmembrane region" description="Helical" evidence="7">
    <location>
        <begin position="111"/>
        <end position="136"/>
    </location>
</feature>
<dbReference type="AlphaFoldDB" id="A0A5A7NAQ2"/>
<feature type="transmembrane region" description="Helical" evidence="7">
    <location>
        <begin position="142"/>
        <end position="164"/>
    </location>
</feature>
<keyword evidence="3" id="KW-1003">Cell membrane</keyword>
<organism evidence="8 9">
    <name type="scientific">Iodidimonas nitroreducens</name>
    <dbReference type="NCBI Taxonomy" id="1236968"/>
    <lineage>
        <taxon>Bacteria</taxon>
        <taxon>Pseudomonadati</taxon>
        <taxon>Pseudomonadota</taxon>
        <taxon>Alphaproteobacteria</taxon>
        <taxon>Iodidimonadales</taxon>
        <taxon>Iodidimonadaceae</taxon>
        <taxon>Iodidimonas</taxon>
    </lineage>
</organism>
<gene>
    <name evidence="8" type="ORF">JCM17846_18010</name>
</gene>
<evidence type="ECO:0000256" key="7">
    <source>
        <dbReference type="RuleBase" id="RU362048"/>
    </source>
</evidence>
<protein>
    <recommendedName>
        <fullName evidence="7">UPF0056 membrane protein</fullName>
    </recommendedName>
</protein>
<evidence type="ECO:0000256" key="1">
    <source>
        <dbReference type="ARBA" id="ARBA00004651"/>
    </source>
</evidence>
<dbReference type="InterPro" id="IPR002771">
    <property type="entry name" value="Multi_antbiot-R_MarC"/>
</dbReference>